<evidence type="ECO:0000313" key="3">
    <source>
        <dbReference type="Proteomes" id="UP000292052"/>
    </source>
</evidence>
<proteinExistence type="predicted"/>
<feature type="non-terminal residue" evidence="2">
    <location>
        <position position="328"/>
    </location>
</feature>
<protein>
    <submittedName>
        <fullName evidence="2">Uncharacterized protein</fullName>
    </submittedName>
</protein>
<name>A0A482W445_ASBVE</name>
<gene>
    <name evidence="2" type="ORF">BDFB_012431</name>
</gene>
<feature type="region of interest" description="Disordered" evidence="1">
    <location>
        <begin position="210"/>
        <end position="230"/>
    </location>
</feature>
<evidence type="ECO:0000256" key="1">
    <source>
        <dbReference type="SAM" id="MobiDB-lite"/>
    </source>
</evidence>
<reference evidence="2 3" key="1">
    <citation type="submission" date="2017-03" db="EMBL/GenBank/DDBJ databases">
        <title>Genome of the blue death feigning beetle - Asbolus verrucosus.</title>
        <authorList>
            <person name="Rider S.D."/>
        </authorList>
    </citation>
    <scope>NUCLEOTIDE SEQUENCE [LARGE SCALE GENOMIC DNA]</scope>
    <source>
        <strain evidence="2">Butters</strain>
        <tissue evidence="2">Head and leg muscle</tissue>
    </source>
</reference>
<accession>A0A482W445</accession>
<organism evidence="2 3">
    <name type="scientific">Asbolus verrucosus</name>
    <name type="common">Desert ironclad beetle</name>
    <dbReference type="NCBI Taxonomy" id="1661398"/>
    <lineage>
        <taxon>Eukaryota</taxon>
        <taxon>Metazoa</taxon>
        <taxon>Ecdysozoa</taxon>
        <taxon>Arthropoda</taxon>
        <taxon>Hexapoda</taxon>
        <taxon>Insecta</taxon>
        <taxon>Pterygota</taxon>
        <taxon>Neoptera</taxon>
        <taxon>Endopterygota</taxon>
        <taxon>Coleoptera</taxon>
        <taxon>Polyphaga</taxon>
        <taxon>Cucujiformia</taxon>
        <taxon>Tenebrionidae</taxon>
        <taxon>Pimeliinae</taxon>
        <taxon>Asbolus</taxon>
    </lineage>
</organism>
<dbReference type="AlphaFoldDB" id="A0A482W445"/>
<dbReference type="Proteomes" id="UP000292052">
    <property type="component" value="Unassembled WGS sequence"/>
</dbReference>
<comment type="caution">
    <text evidence="2">The sequence shown here is derived from an EMBL/GenBank/DDBJ whole genome shotgun (WGS) entry which is preliminary data.</text>
</comment>
<sequence length="328" mass="36882">MDLKEISATTQSPYRCYVRGNILQSEGENVHTIGFKDGLAVVEVIIPPSCTDMQRFRDNIIDSKAIDLSKLKKIIVKVDPQTRKKYILKDGKKIEILPQIQNSSVLNFKSCENRLKVKSISKPQTAATLPIEEQIKPNIIIKKPQNLDALSQILKASSEKVFINKQNASMKVIDNVKYHVLSLNVKKQGGPSRTTVSTMTDYDLSVTVDKSSQTDGPCRRDTCTQTEPLSANGRDSPFSDLFINFILGDSECADSHPRKMIDPNKLKTKEEINKFNFFNDMRNALNFDRSGNLPIHESIMQNNLKALQKNCIVLKAVQENVNITNQQG</sequence>
<evidence type="ECO:0000313" key="2">
    <source>
        <dbReference type="EMBL" id="RZC39910.1"/>
    </source>
</evidence>
<dbReference type="EMBL" id="QDEB01030484">
    <property type="protein sequence ID" value="RZC39910.1"/>
    <property type="molecule type" value="Genomic_DNA"/>
</dbReference>
<keyword evidence="3" id="KW-1185">Reference proteome</keyword>
<dbReference type="OrthoDB" id="10254947at2759"/>